<evidence type="ECO:0000313" key="7">
    <source>
        <dbReference type="EMBL" id="MFC4159701.1"/>
    </source>
</evidence>
<dbReference type="InterPro" id="IPR011059">
    <property type="entry name" value="Metal-dep_hydrolase_composite"/>
</dbReference>
<dbReference type="NCBIfam" id="TIGR00221">
    <property type="entry name" value="nagA"/>
    <property type="match status" value="1"/>
</dbReference>
<evidence type="ECO:0000313" key="8">
    <source>
        <dbReference type="Proteomes" id="UP001595791"/>
    </source>
</evidence>
<dbReference type="EC" id="3.5.1.25" evidence="7"/>
<evidence type="ECO:0000259" key="6">
    <source>
        <dbReference type="Pfam" id="PF01979"/>
    </source>
</evidence>
<dbReference type="SUPFAM" id="SSF51338">
    <property type="entry name" value="Composite domain of metallo-dependent hydrolases"/>
    <property type="match status" value="1"/>
</dbReference>
<dbReference type="InterPro" id="IPR003764">
    <property type="entry name" value="GlcNAc_6-P_deAcase"/>
</dbReference>
<dbReference type="PANTHER" id="PTHR11113:SF14">
    <property type="entry name" value="N-ACETYLGLUCOSAMINE-6-PHOSPHATE DEACETYLASE"/>
    <property type="match status" value="1"/>
</dbReference>
<proteinExistence type="inferred from homology"/>
<protein>
    <submittedName>
        <fullName evidence="7">N-acetylglucosamine-6-phosphate deacetylase</fullName>
        <ecNumber evidence="7">3.5.1.25</ecNumber>
    </submittedName>
</protein>
<comment type="caution">
    <text evidence="7">The sequence shown here is derived from an EMBL/GenBank/DDBJ whole genome shotgun (WGS) entry which is preliminary data.</text>
</comment>
<organism evidence="7 8">
    <name type="scientific">Chitinimonas lacunae</name>
    <dbReference type="NCBI Taxonomy" id="1963018"/>
    <lineage>
        <taxon>Bacteria</taxon>
        <taxon>Pseudomonadati</taxon>
        <taxon>Pseudomonadota</taxon>
        <taxon>Betaproteobacteria</taxon>
        <taxon>Neisseriales</taxon>
        <taxon>Chitinibacteraceae</taxon>
        <taxon>Chitinimonas</taxon>
    </lineage>
</organism>
<dbReference type="Proteomes" id="UP001595791">
    <property type="component" value="Unassembled WGS sequence"/>
</dbReference>
<keyword evidence="2" id="KW-0479">Metal-binding</keyword>
<dbReference type="CDD" id="cd00854">
    <property type="entry name" value="NagA"/>
    <property type="match status" value="1"/>
</dbReference>
<dbReference type="SUPFAM" id="SSF51556">
    <property type="entry name" value="Metallo-dependent hydrolases"/>
    <property type="match status" value="1"/>
</dbReference>
<dbReference type="GO" id="GO:0008448">
    <property type="term" value="F:N-acetylglucosamine-6-phosphate deacetylase activity"/>
    <property type="evidence" value="ECO:0007669"/>
    <property type="project" value="UniProtKB-EC"/>
</dbReference>
<gene>
    <name evidence="7" type="primary">nagA</name>
    <name evidence="7" type="ORF">ACFOW7_10115</name>
</gene>
<dbReference type="PANTHER" id="PTHR11113">
    <property type="entry name" value="N-ACETYLGLUCOSAMINE-6-PHOSPHATE DEACETYLASE"/>
    <property type="match status" value="1"/>
</dbReference>
<comment type="similarity">
    <text evidence="1 5">Belongs to the metallo-dependent hydrolases superfamily. NagA family.</text>
</comment>
<evidence type="ECO:0000256" key="2">
    <source>
        <dbReference type="ARBA" id="ARBA00022723"/>
    </source>
</evidence>
<evidence type="ECO:0000256" key="1">
    <source>
        <dbReference type="ARBA" id="ARBA00010716"/>
    </source>
</evidence>
<feature type="domain" description="Amidohydrolase-related" evidence="6">
    <location>
        <begin position="42"/>
        <end position="362"/>
    </location>
</feature>
<evidence type="ECO:0000256" key="5">
    <source>
        <dbReference type="PIRNR" id="PIRNR038994"/>
    </source>
</evidence>
<name>A0ABV8MRJ7_9NEIS</name>
<dbReference type="Gene3D" id="2.30.40.10">
    <property type="entry name" value="Urease, subunit C, domain 1"/>
    <property type="match status" value="1"/>
</dbReference>
<accession>A0ABV8MRJ7</accession>
<sequence length="370" mass="39112">MQSIFGNLLTPDGWYQGRLRFEERIAALDAFPADPDANDADYIVPGFIDLHVHGGGGRDVMEGGDALDTVAGLHVRHGTTSLLATTMTAPRPEIENALRAVGAAMVQRRPGSARVLGVHLEGPYINPGKLGAQPNFARDGIEDEIDSFAALAPLRVLTLAPEVQGHLALIRHLSARGIRVQLGHTLGSYEDGVAALAHGATGFTHLFNAMTGLQHREPGIVGAALAHAQFAELIPDLLHVHPGAIRAALRAIPKLYCVTDSTAAAGMPDGEYKLGRHTVTKCLGGVRLPDGTLAGSTLTMDQALRNLVQLGLGLDEAVARLSTYPADFLGLADRGRLVAGAWADLVVFDRQLRLKAVYVEGEAIALADVA</sequence>
<dbReference type="EMBL" id="JBHSBU010000001">
    <property type="protein sequence ID" value="MFC4159701.1"/>
    <property type="molecule type" value="Genomic_DNA"/>
</dbReference>
<dbReference type="PIRSF" id="PIRSF038994">
    <property type="entry name" value="NagA"/>
    <property type="match status" value="1"/>
</dbReference>
<dbReference type="Pfam" id="PF01979">
    <property type="entry name" value="Amidohydro_1"/>
    <property type="match status" value="1"/>
</dbReference>
<dbReference type="InterPro" id="IPR006680">
    <property type="entry name" value="Amidohydro-rel"/>
</dbReference>
<keyword evidence="4 5" id="KW-0119">Carbohydrate metabolism</keyword>
<reference evidence="8" key="1">
    <citation type="journal article" date="2019" name="Int. J. Syst. Evol. Microbiol.">
        <title>The Global Catalogue of Microorganisms (GCM) 10K type strain sequencing project: providing services to taxonomists for standard genome sequencing and annotation.</title>
        <authorList>
            <consortium name="The Broad Institute Genomics Platform"/>
            <consortium name="The Broad Institute Genome Sequencing Center for Infectious Disease"/>
            <person name="Wu L."/>
            <person name="Ma J."/>
        </authorList>
    </citation>
    <scope>NUCLEOTIDE SEQUENCE [LARGE SCALE GENOMIC DNA]</scope>
    <source>
        <strain evidence="8">LMG 29894</strain>
    </source>
</reference>
<keyword evidence="8" id="KW-1185">Reference proteome</keyword>
<dbReference type="Gene3D" id="3.20.20.140">
    <property type="entry name" value="Metal-dependent hydrolases"/>
    <property type="match status" value="1"/>
</dbReference>
<dbReference type="RefSeq" id="WP_378163745.1">
    <property type="nucleotide sequence ID" value="NZ_JBHSBU010000001.1"/>
</dbReference>
<keyword evidence="3 5" id="KW-0378">Hydrolase</keyword>
<evidence type="ECO:0000256" key="4">
    <source>
        <dbReference type="ARBA" id="ARBA00023277"/>
    </source>
</evidence>
<evidence type="ECO:0000256" key="3">
    <source>
        <dbReference type="ARBA" id="ARBA00022801"/>
    </source>
</evidence>
<dbReference type="InterPro" id="IPR032466">
    <property type="entry name" value="Metal_Hydrolase"/>
</dbReference>